<accession>A0A239FHS2</accession>
<evidence type="ECO:0000313" key="1">
    <source>
        <dbReference type="EMBL" id="SNS56449.1"/>
    </source>
</evidence>
<gene>
    <name evidence="1" type="ORF">SAMN05446037_101321</name>
</gene>
<organism evidence="1 2">
    <name type="scientific">Anaerovirgula multivorans</name>
    <dbReference type="NCBI Taxonomy" id="312168"/>
    <lineage>
        <taxon>Bacteria</taxon>
        <taxon>Bacillati</taxon>
        <taxon>Bacillota</taxon>
        <taxon>Clostridia</taxon>
        <taxon>Peptostreptococcales</taxon>
        <taxon>Natronincolaceae</taxon>
        <taxon>Anaerovirgula</taxon>
    </lineage>
</organism>
<protein>
    <submittedName>
        <fullName evidence="1">Uncharacterized protein</fullName>
    </submittedName>
</protein>
<dbReference type="AlphaFoldDB" id="A0A239FHS2"/>
<sequence length="34" mass="3813">MKSNDRINLTLSKLGSQRIHKTDKGTGICLIEKI</sequence>
<dbReference type="EMBL" id="FZOJ01000013">
    <property type="protein sequence ID" value="SNS56449.1"/>
    <property type="molecule type" value="Genomic_DNA"/>
</dbReference>
<keyword evidence="2" id="KW-1185">Reference proteome</keyword>
<reference evidence="1 2" key="1">
    <citation type="submission" date="2017-06" db="EMBL/GenBank/DDBJ databases">
        <authorList>
            <person name="Kim H.J."/>
            <person name="Triplett B.A."/>
        </authorList>
    </citation>
    <scope>NUCLEOTIDE SEQUENCE [LARGE SCALE GENOMIC DNA]</scope>
    <source>
        <strain evidence="1 2">SCA</strain>
    </source>
</reference>
<name>A0A239FHS2_9FIRM</name>
<dbReference type="Proteomes" id="UP000198304">
    <property type="component" value="Unassembled WGS sequence"/>
</dbReference>
<proteinExistence type="predicted"/>
<evidence type="ECO:0000313" key="2">
    <source>
        <dbReference type="Proteomes" id="UP000198304"/>
    </source>
</evidence>